<dbReference type="AlphaFoldDB" id="A0A2I0HGJ9"/>
<gene>
    <name evidence="2" type="ORF">CRG98_048780</name>
</gene>
<feature type="coiled-coil region" evidence="1">
    <location>
        <begin position="9"/>
        <end position="36"/>
    </location>
</feature>
<comment type="caution">
    <text evidence="2">The sequence shown here is derived from an EMBL/GenBank/DDBJ whole genome shotgun (WGS) entry which is preliminary data.</text>
</comment>
<organism evidence="2 3">
    <name type="scientific">Punica granatum</name>
    <name type="common">Pomegranate</name>
    <dbReference type="NCBI Taxonomy" id="22663"/>
    <lineage>
        <taxon>Eukaryota</taxon>
        <taxon>Viridiplantae</taxon>
        <taxon>Streptophyta</taxon>
        <taxon>Embryophyta</taxon>
        <taxon>Tracheophyta</taxon>
        <taxon>Spermatophyta</taxon>
        <taxon>Magnoliopsida</taxon>
        <taxon>eudicotyledons</taxon>
        <taxon>Gunneridae</taxon>
        <taxon>Pentapetalae</taxon>
        <taxon>rosids</taxon>
        <taxon>malvids</taxon>
        <taxon>Myrtales</taxon>
        <taxon>Lythraceae</taxon>
        <taxon>Punica</taxon>
    </lineage>
</organism>
<keyword evidence="3" id="KW-1185">Reference proteome</keyword>
<proteinExistence type="predicted"/>
<sequence>MQGALNTAVNELTKRNETVEALASAMRAEIDELKAELVQVWMTHVDGGGM</sequence>
<protein>
    <submittedName>
        <fullName evidence="2">Uncharacterized protein</fullName>
    </submittedName>
</protein>
<evidence type="ECO:0000313" key="3">
    <source>
        <dbReference type="Proteomes" id="UP000233551"/>
    </source>
</evidence>
<keyword evidence="1" id="KW-0175">Coiled coil</keyword>
<reference evidence="2 3" key="1">
    <citation type="submission" date="2017-11" db="EMBL/GenBank/DDBJ databases">
        <title>De-novo sequencing of pomegranate (Punica granatum L.) genome.</title>
        <authorList>
            <person name="Akparov Z."/>
            <person name="Amiraslanov A."/>
            <person name="Hajiyeva S."/>
            <person name="Abbasov M."/>
            <person name="Kaur K."/>
            <person name="Hamwieh A."/>
            <person name="Solovyev V."/>
            <person name="Salamov A."/>
            <person name="Braich B."/>
            <person name="Kosarev P."/>
            <person name="Mahmoud A."/>
            <person name="Hajiyev E."/>
            <person name="Babayeva S."/>
            <person name="Izzatullayeva V."/>
            <person name="Mammadov A."/>
            <person name="Mammadov A."/>
            <person name="Sharifova S."/>
            <person name="Ojaghi J."/>
            <person name="Eynullazada K."/>
            <person name="Bayramov B."/>
            <person name="Abdulazimova A."/>
            <person name="Shahmuradov I."/>
        </authorList>
    </citation>
    <scope>NUCLEOTIDE SEQUENCE [LARGE SCALE GENOMIC DNA]</scope>
    <source>
        <strain evidence="3">cv. AG2017</strain>
        <tissue evidence="2">Leaf</tissue>
    </source>
</reference>
<evidence type="ECO:0000256" key="1">
    <source>
        <dbReference type="SAM" id="Coils"/>
    </source>
</evidence>
<evidence type="ECO:0000313" key="2">
    <source>
        <dbReference type="EMBL" id="PKI30829.1"/>
    </source>
</evidence>
<dbReference type="EMBL" id="PGOL01025013">
    <property type="protein sequence ID" value="PKI30829.1"/>
    <property type="molecule type" value="Genomic_DNA"/>
</dbReference>
<feature type="non-terminal residue" evidence="2">
    <location>
        <position position="50"/>
    </location>
</feature>
<accession>A0A2I0HGJ9</accession>
<dbReference type="Proteomes" id="UP000233551">
    <property type="component" value="Unassembled WGS sequence"/>
</dbReference>
<name>A0A2I0HGJ9_PUNGR</name>